<evidence type="ECO:0000256" key="1">
    <source>
        <dbReference type="SAM" id="MobiDB-lite"/>
    </source>
</evidence>
<evidence type="ECO:0000313" key="2">
    <source>
        <dbReference type="Proteomes" id="UP000095282"/>
    </source>
</evidence>
<feature type="compositionally biased region" description="Polar residues" evidence="1">
    <location>
        <begin position="55"/>
        <end position="65"/>
    </location>
</feature>
<evidence type="ECO:0000313" key="3">
    <source>
        <dbReference type="WBParaSite" id="Csp11.Scaffold629.g12775.t3"/>
    </source>
</evidence>
<dbReference type="WBParaSite" id="Csp11.Scaffold629.g12775.t3">
    <property type="protein sequence ID" value="Csp11.Scaffold629.g12775.t3"/>
    <property type="gene ID" value="Csp11.Scaffold629.g12775"/>
</dbReference>
<dbReference type="AlphaFoldDB" id="A0A1I7TXH2"/>
<protein>
    <submittedName>
        <fullName evidence="3">Transposase</fullName>
    </submittedName>
</protein>
<dbReference type="Proteomes" id="UP000095282">
    <property type="component" value="Unplaced"/>
</dbReference>
<proteinExistence type="predicted"/>
<sequence>MDIIRKEDGKCPDPKTLRRWKKRYLVNNELVDDLGRRQKSFKDVEKSVELKKQNSETNETANQQKDSTKTIDDQNDIIEIPTPLISPEAFSQLHRQLEYLTIIVSANPNLPISALLDLRFNGN</sequence>
<organism evidence="2 3">
    <name type="scientific">Caenorhabditis tropicalis</name>
    <dbReference type="NCBI Taxonomy" id="1561998"/>
    <lineage>
        <taxon>Eukaryota</taxon>
        <taxon>Metazoa</taxon>
        <taxon>Ecdysozoa</taxon>
        <taxon>Nematoda</taxon>
        <taxon>Chromadorea</taxon>
        <taxon>Rhabditida</taxon>
        <taxon>Rhabditina</taxon>
        <taxon>Rhabditomorpha</taxon>
        <taxon>Rhabditoidea</taxon>
        <taxon>Rhabditidae</taxon>
        <taxon>Peloderinae</taxon>
        <taxon>Caenorhabditis</taxon>
    </lineage>
</organism>
<name>A0A1I7TXH2_9PELO</name>
<feature type="compositionally biased region" description="Basic and acidic residues" evidence="1">
    <location>
        <begin position="43"/>
        <end position="54"/>
    </location>
</feature>
<accession>A0A1I7TXH2</accession>
<keyword evidence="2" id="KW-1185">Reference proteome</keyword>
<reference evidence="3" key="1">
    <citation type="submission" date="2016-11" db="UniProtKB">
        <authorList>
            <consortium name="WormBaseParasite"/>
        </authorList>
    </citation>
    <scope>IDENTIFICATION</scope>
</reference>
<feature type="region of interest" description="Disordered" evidence="1">
    <location>
        <begin position="43"/>
        <end position="74"/>
    </location>
</feature>